<feature type="compositionally biased region" description="Basic and acidic residues" evidence="3">
    <location>
        <begin position="287"/>
        <end position="305"/>
    </location>
</feature>
<reference evidence="5" key="2">
    <citation type="submission" date="2018-07" db="EMBL/GenBank/DDBJ databases">
        <authorList>
            <consortium name="NCBI Pathogen Detection Project"/>
        </authorList>
    </citation>
    <scope>NUCLEOTIDE SEQUENCE</scope>
    <source>
        <strain evidence="5">INSP 85</strain>
    </source>
</reference>
<protein>
    <submittedName>
        <fullName evidence="5">Phage tail protein</fullName>
    </submittedName>
</protein>
<dbReference type="Pfam" id="PF12571">
    <property type="entry name" value="Phage_tail_fib"/>
    <property type="match status" value="1"/>
</dbReference>
<proteinExistence type="predicted"/>
<feature type="region of interest" description="Disordered" evidence="3">
    <location>
        <begin position="283"/>
        <end position="305"/>
    </location>
</feature>
<gene>
    <name evidence="5" type="ORF">G4B68_004678</name>
</gene>
<keyword evidence="2" id="KW-0945">Host-virus interaction</keyword>
<evidence type="ECO:0000256" key="3">
    <source>
        <dbReference type="SAM" id="MobiDB-lite"/>
    </source>
</evidence>
<dbReference type="InterPro" id="IPR005068">
    <property type="entry name" value="Phage_lambda_Stf-r2"/>
</dbReference>
<comment type="subcellular location">
    <subcellularLocation>
        <location evidence="1">Virion</location>
    </subcellularLocation>
</comment>
<dbReference type="GO" id="GO:0046718">
    <property type="term" value="P:symbiont entry into host cell"/>
    <property type="evidence" value="ECO:0007669"/>
    <property type="project" value="InterPro"/>
</dbReference>
<name>A0A731GK12_SALTM</name>
<comment type="caution">
    <text evidence="5">The sequence shown here is derived from an EMBL/GenBank/DDBJ whole genome shotgun (WGS) entry which is preliminary data.</text>
</comment>
<evidence type="ECO:0000313" key="5">
    <source>
        <dbReference type="EMBL" id="HAE4284979.1"/>
    </source>
</evidence>
<evidence type="ECO:0000256" key="2">
    <source>
        <dbReference type="ARBA" id="ARBA00022581"/>
    </source>
</evidence>
<dbReference type="GO" id="GO:0019062">
    <property type="term" value="P:virion attachment to host cell"/>
    <property type="evidence" value="ECO:0007669"/>
    <property type="project" value="InterPro"/>
</dbReference>
<dbReference type="RefSeq" id="WP_116705757.1">
    <property type="nucleotide sequence ID" value="NZ_JAETZV010000001.1"/>
</dbReference>
<dbReference type="PANTHER" id="PTHR35191:SF1">
    <property type="entry name" value="PROPHAGE SIDE TAIL FIBER PROTEIN HOMOLOG STFQ-RELATED"/>
    <property type="match status" value="1"/>
</dbReference>
<organism evidence="5">
    <name type="scientific">Salmonella typhimurium</name>
    <dbReference type="NCBI Taxonomy" id="90371"/>
    <lineage>
        <taxon>Bacteria</taxon>
        <taxon>Pseudomonadati</taxon>
        <taxon>Pseudomonadota</taxon>
        <taxon>Gammaproteobacteria</taxon>
        <taxon>Enterobacterales</taxon>
        <taxon>Enterobacteriaceae</taxon>
        <taxon>Salmonella</taxon>
    </lineage>
</organism>
<dbReference type="PANTHER" id="PTHR35191">
    <property type="entry name" value="PROPHAGE SIDE TAIL FIBER PROTEIN HOMOLOG STFQ-RELATED"/>
    <property type="match status" value="1"/>
</dbReference>
<reference evidence="5" key="1">
    <citation type="journal article" date="2018" name="Genome Biol.">
        <title>SKESA: strategic k-mer extension for scrupulous assemblies.</title>
        <authorList>
            <person name="Souvorov A."/>
            <person name="Agarwala R."/>
            <person name="Lipman D.J."/>
        </authorList>
    </citation>
    <scope>NUCLEOTIDE SEQUENCE</scope>
    <source>
        <strain evidence="5">INSP 85</strain>
    </source>
</reference>
<dbReference type="AlphaFoldDB" id="A0A731GK12"/>
<dbReference type="EMBL" id="DAARWX010000075">
    <property type="protein sequence ID" value="HAE4284979.1"/>
    <property type="molecule type" value="Genomic_DNA"/>
</dbReference>
<evidence type="ECO:0000256" key="1">
    <source>
        <dbReference type="ARBA" id="ARBA00004328"/>
    </source>
</evidence>
<sequence length="743" mass="79692">MSQTTITLAFEQWKAQQGATGEPVLLDEFVFANVPGLDPDQPVDRNETLPPAEQIVHRQAVSRKGVVNDNAVVHSVVLGADVGDFSFNWIGLLNKASGTLAMIVHAPLQQKLKTAEGQQGNVLTRSFLMEYNGAQAETGINTPAESWQIDFTARMAGMDERQRLENIDIFGAAAFFGDGYLVGKSGNQFYVTKGTGYVAGLRTTLAENLNITVTTRPVKVWLDVCWTGTLTSVWGVQSRITVADNLADYVQNGVQHYVFAVAGIDENGNITDLRPKGTLNEQQASDALRKHEQSRNHPDATTREKGFVQLSSDTNSESEMLAATPKAVKSAMDNANGRLAKNSNGGDIQDKKQFARTIGAVTSTTITLGESGWFKIATVVMPQATSTAVIKLYGGAGFNAGSPEQAAISELVLRAGNGSPAGITATLWRRSPAAANEVAWVNTSGDIYDIYINVGQYAYWLIAQYDYTGNANVTLHSTPEYSSVQPGSSTSGQTYTLYNSLMKPTAGDVEALSVNGGRLNGALGIGTDNALGGNSIVFGDNDTGFKWHSDGVLGIYANNALVGYIDNSGLHMSVDVLSNGAIRAGNAKKLSLTSNNNSALTATFNLWGDANRPTVIELDDDQGWHLYSQRNPDGSIVFTVNGDITANTLRAGEAIYQNNGDIFGSAWGGWLSNWINNNFVRAVRLGPQAISGGLWRDYQLGGGNVVTGFHTDGSWEMEGDDDKVYYRPVQFLVGGTWITASSV</sequence>
<feature type="domain" description="Phage tail fibre protein N-terminal" evidence="4">
    <location>
        <begin position="3"/>
        <end position="158"/>
    </location>
</feature>
<dbReference type="InterPro" id="IPR051934">
    <property type="entry name" value="Phage_Tail_Fiber_Structural"/>
</dbReference>
<dbReference type="InterPro" id="IPR022225">
    <property type="entry name" value="Phage_tail_fibre_N"/>
</dbReference>
<evidence type="ECO:0000259" key="4">
    <source>
        <dbReference type="Pfam" id="PF12571"/>
    </source>
</evidence>
<accession>A0A731GK12</accession>
<dbReference type="Gene3D" id="6.20.70.20">
    <property type="match status" value="1"/>
</dbReference>
<dbReference type="Pfam" id="PF03406">
    <property type="entry name" value="Phage_fiber_2"/>
    <property type="match status" value="1"/>
</dbReference>